<protein>
    <recommendedName>
        <fullName evidence="5">Cyanophycinase</fullName>
        <ecNumber evidence="4">3.4.15.6</ecNumber>
    </recommendedName>
</protein>
<organism evidence="10 11">
    <name type="scientific">Sulfobacillus benefaciens</name>
    <dbReference type="NCBI Taxonomy" id="453960"/>
    <lineage>
        <taxon>Bacteria</taxon>
        <taxon>Bacillati</taxon>
        <taxon>Bacillota</taxon>
        <taxon>Clostridia</taxon>
        <taxon>Eubacteriales</taxon>
        <taxon>Clostridiales Family XVII. Incertae Sedis</taxon>
        <taxon>Sulfobacillus</taxon>
    </lineage>
</organism>
<evidence type="ECO:0000313" key="10">
    <source>
        <dbReference type="EMBL" id="PSR30920.1"/>
    </source>
</evidence>
<comment type="function">
    <text evidence="2">Exopeptidase that catalyzes the hydrolytic cleavage of multi-L-arginyl-poly-L-aspartic acid (cyanophycin; a water-insoluble reserve polymer) into aspartate-arginine dipeptides.</text>
</comment>
<dbReference type="EMBL" id="PXYT01000006">
    <property type="protein sequence ID" value="PSR30920.1"/>
    <property type="molecule type" value="Genomic_DNA"/>
</dbReference>
<dbReference type="PANTHER" id="PTHR36175">
    <property type="entry name" value="CYANOPHYCINASE"/>
    <property type="match status" value="1"/>
</dbReference>
<evidence type="ECO:0000256" key="8">
    <source>
        <dbReference type="ARBA" id="ARBA00022825"/>
    </source>
</evidence>
<keyword evidence="6" id="KW-0645">Protease</keyword>
<dbReference type="GO" id="GO:0006508">
    <property type="term" value="P:proteolysis"/>
    <property type="evidence" value="ECO:0007669"/>
    <property type="project" value="UniProtKB-KW"/>
</dbReference>
<keyword evidence="7" id="KW-0378">Hydrolase</keyword>
<dbReference type="Gene3D" id="3.40.50.880">
    <property type="match status" value="1"/>
</dbReference>
<dbReference type="AlphaFoldDB" id="A0A2T2X8V0"/>
<dbReference type="Pfam" id="PF03575">
    <property type="entry name" value="Peptidase_S51"/>
    <property type="match status" value="1"/>
</dbReference>
<feature type="active site" description="Charge relay system" evidence="9">
    <location>
        <position position="178"/>
    </location>
</feature>
<dbReference type="GO" id="GO:0008236">
    <property type="term" value="F:serine-type peptidase activity"/>
    <property type="evidence" value="ECO:0007669"/>
    <property type="project" value="UniProtKB-KW"/>
</dbReference>
<evidence type="ECO:0000256" key="4">
    <source>
        <dbReference type="ARBA" id="ARBA00013115"/>
    </source>
</evidence>
<keyword evidence="8" id="KW-0720">Serine protease</keyword>
<dbReference type="Proteomes" id="UP000242699">
    <property type="component" value="Unassembled WGS sequence"/>
</dbReference>
<evidence type="ECO:0000256" key="6">
    <source>
        <dbReference type="ARBA" id="ARBA00022670"/>
    </source>
</evidence>
<dbReference type="NCBIfam" id="TIGR02069">
    <property type="entry name" value="cyanophycinase"/>
    <property type="match status" value="1"/>
</dbReference>
<proteinExistence type="inferred from homology"/>
<reference evidence="10 11" key="1">
    <citation type="journal article" date="2014" name="BMC Genomics">
        <title>Comparison of environmental and isolate Sulfobacillus genomes reveals diverse carbon, sulfur, nitrogen, and hydrogen metabolisms.</title>
        <authorList>
            <person name="Justice N.B."/>
            <person name="Norman A."/>
            <person name="Brown C.T."/>
            <person name="Singh A."/>
            <person name="Thomas B.C."/>
            <person name="Banfield J.F."/>
        </authorList>
    </citation>
    <scope>NUCLEOTIDE SEQUENCE [LARGE SCALE GENOMIC DNA]</scope>
    <source>
        <strain evidence="10">AMDSBA1</strain>
    </source>
</reference>
<evidence type="ECO:0000256" key="7">
    <source>
        <dbReference type="ARBA" id="ARBA00022801"/>
    </source>
</evidence>
<comment type="caution">
    <text evidence="10">The sequence shown here is derived from an EMBL/GenBank/DDBJ whole genome shotgun (WGS) entry which is preliminary data.</text>
</comment>
<feature type="active site" description="Charge relay system" evidence="9">
    <location>
        <position position="136"/>
    </location>
</feature>
<feature type="active site" description="Charge relay system" evidence="9">
    <location>
        <position position="205"/>
    </location>
</feature>
<dbReference type="GO" id="GO:0008241">
    <property type="term" value="F:peptidyl-dipeptidase activity"/>
    <property type="evidence" value="ECO:0007669"/>
    <property type="project" value="UniProtKB-EC"/>
</dbReference>
<comment type="similarity">
    <text evidence="3">Belongs to the peptidase S51 family.</text>
</comment>
<evidence type="ECO:0000256" key="2">
    <source>
        <dbReference type="ARBA" id="ARBA00002039"/>
    </source>
</evidence>
<comment type="catalytic activity">
    <reaction evidence="1">
        <text>[L-4-(L-arginin-2-N-yl)aspartate](n) + H2O = [L-4-(L-arginin-2-N-yl)aspartate](n-1) + L-4-(L-arginin-2-N-yl)aspartate</text>
        <dbReference type="Rhea" id="RHEA:12845"/>
        <dbReference type="Rhea" id="RHEA-COMP:13728"/>
        <dbReference type="Rhea" id="RHEA-COMP:13734"/>
        <dbReference type="ChEBI" id="CHEBI:15377"/>
        <dbReference type="ChEBI" id="CHEBI:137986"/>
        <dbReference type="ChEBI" id="CHEBI:137991"/>
        <dbReference type="EC" id="3.4.15.6"/>
    </reaction>
</comment>
<dbReference type="InterPro" id="IPR029062">
    <property type="entry name" value="Class_I_gatase-like"/>
</dbReference>
<accession>A0A2T2X8V0</accession>
<evidence type="ECO:0000313" key="11">
    <source>
        <dbReference type="Proteomes" id="UP000242699"/>
    </source>
</evidence>
<dbReference type="SUPFAM" id="SSF52317">
    <property type="entry name" value="Class I glutamine amidotransferase-like"/>
    <property type="match status" value="1"/>
</dbReference>
<name>A0A2T2X8V0_9FIRM</name>
<evidence type="ECO:0000256" key="5">
    <source>
        <dbReference type="ARBA" id="ARBA00015719"/>
    </source>
</evidence>
<dbReference type="InterPro" id="IPR005320">
    <property type="entry name" value="Peptidase_S51"/>
</dbReference>
<gene>
    <name evidence="10" type="ORF">C7B43_04205</name>
</gene>
<evidence type="ECO:0000256" key="1">
    <source>
        <dbReference type="ARBA" id="ARBA00001092"/>
    </source>
</evidence>
<dbReference type="EC" id="3.4.15.6" evidence="4"/>
<dbReference type="PANTHER" id="PTHR36175:SF1">
    <property type="entry name" value="CYANOPHYCINASE"/>
    <property type="match status" value="1"/>
</dbReference>
<dbReference type="CDD" id="cd03145">
    <property type="entry name" value="GAT1_cyanophycinase"/>
    <property type="match status" value="1"/>
</dbReference>
<dbReference type="PIRSF" id="PIRSF032067">
    <property type="entry name" value="Cyanophycinase"/>
    <property type="match status" value="1"/>
</dbReference>
<evidence type="ECO:0000256" key="9">
    <source>
        <dbReference type="PIRSR" id="PIRSR032067-1"/>
    </source>
</evidence>
<sequence>MQDRRPVAIGPLLIIGGKEDKVHTPDILLQLVRFIHKTNRANRIGIVTTASRQDHLAFRTYQQVFTRMGIDTVDALTIQSRQEANRMAWANQLKDLAALFFVGGNQLRVTSLLGGTQFNQALNQAFRQGLIVVGTSAGAAMMSATMIVEGAQDDIPTRNAVQTVTGLGLWPHAVIDQHFTQRGRLGRLLAVLAQNPAVLGVGIDEDTAIFVDQEQEWLEVWGSQTVSLVDGWSITETNAAESVPGQPLILSHVTLHVLSKGYGFHLRTRQPIRIEEETVRND</sequence>
<dbReference type="InterPro" id="IPR011811">
    <property type="entry name" value="Peptidase_S51_cyanophycinase"/>
</dbReference>
<evidence type="ECO:0000256" key="3">
    <source>
        <dbReference type="ARBA" id="ARBA00006534"/>
    </source>
</evidence>